<comment type="function">
    <text evidence="7">Carrier of the growing fatty acid chain in fatty acid biosynthesis.</text>
</comment>
<dbReference type="Proteomes" id="UP000238312">
    <property type="component" value="Unassembled WGS sequence"/>
</dbReference>
<evidence type="ECO:0000256" key="4">
    <source>
        <dbReference type="ARBA" id="ARBA00022832"/>
    </source>
</evidence>
<comment type="caution">
    <text evidence="10">The sequence shown here is derived from an EMBL/GenBank/DDBJ whole genome shotgun (WGS) entry which is preliminary data.</text>
</comment>
<keyword evidence="3 7" id="KW-0597">Phosphoprotein</keyword>
<accession>A0A2T0N1R6</accession>
<dbReference type="GO" id="GO:0009245">
    <property type="term" value="P:lipid A biosynthetic process"/>
    <property type="evidence" value="ECO:0007669"/>
    <property type="project" value="TreeGrafter"/>
</dbReference>
<dbReference type="OrthoDB" id="3539804at2"/>
<keyword evidence="5 7" id="KW-0443">Lipid metabolism</keyword>
<dbReference type="Pfam" id="PF00550">
    <property type="entry name" value="PP-binding"/>
    <property type="match status" value="1"/>
</dbReference>
<evidence type="ECO:0000256" key="1">
    <source>
        <dbReference type="ARBA" id="ARBA00022450"/>
    </source>
</evidence>
<comment type="pathway">
    <text evidence="7">Lipid metabolism; fatty acid biosynthesis.</text>
</comment>
<dbReference type="EMBL" id="PVNG01000006">
    <property type="protein sequence ID" value="PRX65891.1"/>
    <property type="molecule type" value="Genomic_DNA"/>
</dbReference>
<name>A0A2T0N1R6_9ACTN</name>
<dbReference type="Gene3D" id="1.10.1200.10">
    <property type="entry name" value="ACP-like"/>
    <property type="match status" value="1"/>
</dbReference>
<dbReference type="PANTHER" id="PTHR20863:SF76">
    <property type="entry name" value="CARRIER DOMAIN-CONTAINING PROTEIN"/>
    <property type="match status" value="1"/>
</dbReference>
<evidence type="ECO:0000313" key="11">
    <source>
        <dbReference type="Proteomes" id="UP000238312"/>
    </source>
</evidence>
<keyword evidence="4 7" id="KW-0276">Fatty acid metabolism</keyword>
<evidence type="ECO:0000313" key="10">
    <source>
        <dbReference type="EMBL" id="PRX65891.1"/>
    </source>
</evidence>
<protein>
    <recommendedName>
        <fullName evidence="7">Acyl carrier protein</fullName>
        <shortName evidence="7">ACP</shortName>
    </recommendedName>
</protein>
<reference evidence="10 11" key="1">
    <citation type="submission" date="2018-03" db="EMBL/GenBank/DDBJ databases">
        <title>Genomic Encyclopedia of Type Strains, Phase III (KMG-III): the genomes of soil and plant-associated and newly described type strains.</title>
        <authorList>
            <person name="Whitman W."/>
        </authorList>
    </citation>
    <scope>NUCLEOTIDE SEQUENCE [LARGE SCALE GENOMIC DNA]</scope>
    <source>
        <strain evidence="10 11">CGMCC 4.7104</strain>
    </source>
</reference>
<evidence type="ECO:0000256" key="8">
    <source>
        <dbReference type="SAM" id="MobiDB-lite"/>
    </source>
</evidence>
<dbReference type="SUPFAM" id="SSF47336">
    <property type="entry name" value="ACP-like"/>
    <property type="match status" value="1"/>
</dbReference>
<evidence type="ECO:0000259" key="9">
    <source>
        <dbReference type="PROSITE" id="PS50075"/>
    </source>
</evidence>
<dbReference type="InterPro" id="IPR003231">
    <property type="entry name" value="ACP"/>
</dbReference>
<dbReference type="GO" id="GO:0000035">
    <property type="term" value="F:acyl binding"/>
    <property type="evidence" value="ECO:0007669"/>
    <property type="project" value="TreeGrafter"/>
</dbReference>
<evidence type="ECO:0000256" key="5">
    <source>
        <dbReference type="ARBA" id="ARBA00023098"/>
    </source>
</evidence>
<feature type="region of interest" description="Disordered" evidence="8">
    <location>
        <begin position="1"/>
        <end position="36"/>
    </location>
</feature>
<dbReference type="InterPro" id="IPR036736">
    <property type="entry name" value="ACP-like_sf"/>
</dbReference>
<comment type="subcellular location">
    <subcellularLocation>
        <location evidence="7">Cytoplasm</location>
    </subcellularLocation>
</comment>
<dbReference type="GO" id="GO:0016020">
    <property type="term" value="C:membrane"/>
    <property type="evidence" value="ECO:0007669"/>
    <property type="project" value="GOC"/>
</dbReference>
<dbReference type="GO" id="GO:0005829">
    <property type="term" value="C:cytosol"/>
    <property type="evidence" value="ECO:0007669"/>
    <property type="project" value="TreeGrafter"/>
</dbReference>
<evidence type="ECO:0000256" key="7">
    <source>
        <dbReference type="HAMAP-Rule" id="MF_01217"/>
    </source>
</evidence>
<dbReference type="AlphaFoldDB" id="A0A2T0N1R6"/>
<keyword evidence="6 7" id="KW-0275">Fatty acid biosynthesis</keyword>
<evidence type="ECO:0000256" key="6">
    <source>
        <dbReference type="ARBA" id="ARBA00023160"/>
    </source>
</evidence>
<comment type="similarity">
    <text evidence="7">Belongs to the acyl carrier protein (ACP) family.</text>
</comment>
<keyword evidence="7" id="KW-0963">Cytoplasm</keyword>
<keyword evidence="11" id="KW-1185">Reference proteome</keyword>
<evidence type="ECO:0000256" key="3">
    <source>
        <dbReference type="ARBA" id="ARBA00022553"/>
    </source>
</evidence>
<keyword evidence="2 7" id="KW-0444">Lipid biosynthesis</keyword>
<organism evidence="10 11">
    <name type="scientific">Nonomuraea fuscirosea</name>
    <dbReference type="NCBI Taxonomy" id="1291556"/>
    <lineage>
        <taxon>Bacteria</taxon>
        <taxon>Bacillati</taxon>
        <taxon>Actinomycetota</taxon>
        <taxon>Actinomycetes</taxon>
        <taxon>Streptosporangiales</taxon>
        <taxon>Streptosporangiaceae</taxon>
        <taxon>Nonomuraea</taxon>
    </lineage>
</organism>
<evidence type="ECO:0000256" key="2">
    <source>
        <dbReference type="ARBA" id="ARBA00022516"/>
    </source>
</evidence>
<dbReference type="GO" id="GO:0000036">
    <property type="term" value="F:acyl carrier activity"/>
    <property type="evidence" value="ECO:0007669"/>
    <property type="project" value="UniProtKB-UniRule"/>
</dbReference>
<feature type="domain" description="Carrier" evidence="9">
    <location>
        <begin position="36"/>
        <end position="114"/>
    </location>
</feature>
<dbReference type="InterPro" id="IPR009081">
    <property type="entry name" value="PP-bd_ACP"/>
</dbReference>
<keyword evidence="1 7" id="KW-0596">Phosphopantetheine</keyword>
<sequence>MPCGARVRRVAGPMPDQAPDQHLTGRQPRADKDVSMTEDETFHQLRAICARILSVDPARIAPDTDLREELDADSLDMAELAAASEDRFQLVVDLDTAKQARTLADVASLVRAGAQAG</sequence>
<proteinExistence type="inferred from homology"/>
<dbReference type="UniPathway" id="UPA00094"/>
<dbReference type="PANTHER" id="PTHR20863">
    <property type="entry name" value="ACYL CARRIER PROTEIN"/>
    <property type="match status" value="1"/>
</dbReference>
<dbReference type="HAMAP" id="MF_01217">
    <property type="entry name" value="Acyl_carrier"/>
    <property type="match status" value="1"/>
</dbReference>
<dbReference type="PROSITE" id="PS50075">
    <property type="entry name" value="CARRIER"/>
    <property type="match status" value="1"/>
</dbReference>
<gene>
    <name evidence="7" type="primary">acpP</name>
    <name evidence="10" type="ORF">B0I32_10627</name>
</gene>
<comment type="PTM">
    <text evidence="7">4'-phosphopantetheine is transferred from CoA to a specific serine of apo-ACP by AcpS. This modification is essential for activity because fatty acids are bound in thioester linkage to the sulfhydryl of the prosthetic group.</text>
</comment>
<feature type="modified residue" description="O-(pantetheine 4'-phosphoryl)serine" evidence="7">
    <location>
        <position position="74"/>
    </location>
</feature>